<dbReference type="SUPFAM" id="SSF54427">
    <property type="entry name" value="NTF2-like"/>
    <property type="match status" value="1"/>
</dbReference>
<dbReference type="PANTHER" id="PTHR34957:SF1">
    <property type="entry name" value="NUCLEAR TRANSPORT FACTOR 2 (NTF2) FAMILY PROTEIN"/>
    <property type="match status" value="1"/>
</dbReference>
<dbReference type="InterPro" id="IPR037401">
    <property type="entry name" value="SnoaL-like"/>
</dbReference>
<dbReference type="InterPro" id="IPR032710">
    <property type="entry name" value="NTF2-like_dom_sf"/>
</dbReference>
<name>A0A7C9A9E6_OPUST</name>
<dbReference type="AlphaFoldDB" id="A0A7C9A9E6"/>
<feature type="domain" description="SnoaL-like" evidence="1">
    <location>
        <begin position="92"/>
        <end position="204"/>
    </location>
</feature>
<sequence length="206" mass="23099">MELSCVSAIAMKPCCPAKVDPLSMLKPLSLCYNPCKAISDDSWRAVTGESILMNEQTLERELQVSIEQENYAEAARIRDIIRVLQEDSEAAILAANARFYNAFRAGDLSSMQDLWAKGDNVCCVHPGAGGISGYDLVMRSWEYVWVDYEFSLDIEIKDVQVYVRGDVGYVTCMELVSWGKQFATNVFEKINGQWLICIHHASPVDL</sequence>
<protein>
    <recommendedName>
        <fullName evidence="1">SnoaL-like domain-containing protein</fullName>
    </recommendedName>
</protein>
<evidence type="ECO:0000313" key="2">
    <source>
        <dbReference type="EMBL" id="MBA4662254.1"/>
    </source>
</evidence>
<dbReference type="PANTHER" id="PTHR34957">
    <property type="entry name" value="NUCLEAR TRANSPORT FACTOR 2 (NTF2) FAMILY PROTEIN"/>
    <property type="match status" value="1"/>
</dbReference>
<evidence type="ECO:0000259" key="1">
    <source>
        <dbReference type="Pfam" id="PF13474"/>
    </source>
</evidence>
<accession>A0A7C9A9E6</accession>
<dbReference type="Gene3D" id="3.10.450.50">
    <property type="match status" value="1"/>
</dbReference>
<organism evidence="2">
    <name type="scientific">Opuntia streptacantha</name>
    <name type="common">Prickly pear cactus</name>
    <name type="synonym">Opuntia cardona</name>
    <dbReference type="NCBI Taxonomy" id="393608"/>
    <lineage>
        <taxon>Eukaryota</taxon>
        <taxon>Viridiplantae</taxon>
        <taxon>Streptophyta</taxon>
        <taxon>Embryophyta</taxon>
        <taxon>Tracheophyta</taxon>
        <taxon>Spermatophyta</taxon>
        <taxon>Magnoliopsida</taxon>
        <taxon>eudicotyledons</taxon>
        <taxon>Gunneridae</taxon>
        <taxon>Pentapetalae</taxon>
        <taxon>Caryophyllales</taxon>
        <taxon>Cactineae</taxon>
        <taxon>Cactaceae</taxon>
        <taxon>Opuntioideae</taxon>
        <taxon>Opuntia</taxon>
    </lineage>
</organism>
<dbReference type="EMBL" id="GISG01215349">
    <property type="protein sequence ID" value="MBA4662254.1"/>
    <property type="molecule type" value="Transcribed_RNA"/>
</dbReference>
<reference evidence="2" key="2">
    <citation type="submission" date="2020-07" db="EMBL/GenBank/DDBJ databases">
        <authorList>
            <person name="Vera ALvarez R."/>
            <person name="Arias-Moreno D.M."/>
            <person name="Jimenez-Jacinto V."/>
            <person name="Jimenez-Bremont J.F."/>
            <person name="Swaminathan K."/>
            <person name="Moose S.P."/>
            <person name="Guerrero-Gonzalez M.L."/>
            <person name="Marino-Ramirez L."/>
            <person name="Landsman D."/>
            <person name="Rodriguez-Kessler M."/>
            <person name="Delgado-Sanchez P."/>
        </authorList>
    </citation>
    <scope>NUCLEOTIDE SEQUENCE</scope>
    <source>
        <tissue evidence="2">Cladode</tissue>
    </source>
</reference>
<dbReference type="Pfam" id="PF13474">
    <property type="entry name" value="SnoaL_3"/>
    <property type="match status" value="1"/>
</dbReference>
<reference evidence="2" key="1">
    <citation type="journal article" date="2013" name="J. Plant Res.">
        <title>Effect of fungi and light on seed germination of three Opuntia species from semiarid lands of central Mexico.</title>
        <authorList>
            <person name="Delgado-Sanchez P."/>
            <person name="Jimenez-Bremont J.F."/>
            <person name="Guerrero-Gonzalez Mde L."/>
            <person name="Flores J."/>
        </authorList>
    </citation>
    <scope>NUCLEOTIDE SEQUENCE</scope>
    <source>
        <tissue evidence="2">Cladode</tissue>
    </source>
</reference>
<proteinExistence type="predicted"/>